<feature type="domain" description="ABC transmembrane type-1" evidence="10">
    <location>
        <begin position="63"/>
        <end position="273"/>
    </location>
</feature>
<comment type="similarity">
    <text evidence="2">Belongs to the binding-protein-dependent transport system permease family. CysTW subfamily.</text>
</comment>
<keyword evidence="7 9" id="KW-1133">Transmembrane helix</keyword>
<keyword evidence="12" id="KW-1185">Reference proteome</keyword>
<feature type="transmembrane region" description="Helical" evidence="9">
    <location>
        <begin position="67"/>
        <end position="91"/>
    </location>
</feature>
<dbReference type="InterPro" id="IPR000515">
    <property type="entry name" value="MetI-like"/>
</dbReference>
<evidence type="ECO:0000256" key="7">
    <source>
        <dbReference type="ARBA" id="ARBA00022989"/>
    </source>
</evidence>
<feature type="transmembrane region" description="Helical" evidence="9">
    <location>
        <begin position="103"/>
        <end position="124"/>
    </location>
</feature>
<keyword evidence="4" id="KW-1003">Cell membrane</keyword>
<dbReference type="Proteomes" id="UP000467214">
    <property type="component" value="Unassembled WGS sequence"/>
</dbReference>
<evidence type="ECO:0000256" key="8">
    <source>
        <dbReference type="ARBA" id="ARBA00023136"/>
    </source>
</evidence>
<gene>
    <name evidence="11" type="ORF">GQF02_00020</name>
</gene>
<evidence type="ECO:0000256" key="6">
    <source>
        <dbReference type="ARBA" id="ARBA00022692"/>
    </source>
</evidence>
<dbReference type="InterPro" id="IPR051124">
    <property type="entry name" value="Phosphate_Transport_Permease"/>
</dbReference>
<organism evidence="11 12">
    <name type="scientific">Craterilacuibacter sinensis</name>
    <dbReference type="NCBI Taxonomy" id="2686017"/>
    <lineage>
        <taxon>Bacteria</taxon>
        <taxon>Pseudomonadati</taxon>
        <taxon>Pseudomonadota</taxon>
        <taxon>Betaproteobacteria</taxon>
        <taxon>Neisseriales</taxon>
        <taxon>Neisseriaceae</taxon>
        <taxon>Craterilacuibacter</taxon>
    </lineage>
</organism>
<evidence type="ECO:0000313" key="12">
    <source>
        <dbReference type="Proteomes" id="UP000467214"/>
    </source>
</evidence>
<reference evidence="11 12" key="1">
    <citation type="submission" date="2019-12" db="EMBL/GenBank/DDBJ databases">
        <title>Neisseriaceae gen. nov. sp. Genome sequencing and assembly.</title>
        <authorList>
            <person name="Liu Z."/>
            <person name="Li A."/>
        </authorList>
    </citation>
    <scope>NUCLEOTIDE SEQUENCE [LARGE SCALE GENOMIC DNA]</scope>
    <source>
        <strain evidence="11 12">B2N2-7</strain>
    </source>
</reference>
<feature type="transmembrane region" description="Helical" evidence="9">
    <location>
        <begin position="12"/>
        <end position="33"/>
    </location>
</feature>
<dbReference type="GO" id="GO:0005886">
    <property type="term" value="C:plasma membrane"/>
    <property type="evidence" value="ECO:0007669"/>
    <property type="project" value="UniProtKB-SubCell"/>
</dbReference>
<dbReference type="GO" id="GO:0006817">
    <property type="term" value="P:phosphate ion transport"/>
    <property type="evidence" value="ECO:0007669"/>
    <property type="project" value="UniProtKB-KW"/>
</dbReference>
<feature type="transmembrane region" description="Helical" evidence="9">
    <location>
        <begin position="253"/>
        <end position="274"/>
    </location>
</feature>
<name>A0A845BJE1_9NEIS</name>
<protein>
    <submittedName>
        <fullName evidence="11">ABC transporter permease subunit</fullName>
    </submittedName>
</protein>
<sequence length="284" mass="29346">MSERLLATAAAFAGGIAACAVFAILALLLWLGLPLWRDPALLISLAGSSWNPAAGEIGLASMAAGTLLLAASALLLAYPCGLLLALSTLGLAPRPLAAAMRTLLALLSGIPTVVYAFVSVWLLVPWLRDSLGLGMGYSWLAAALTLGVMLTPTVALLLSGALSPTFTRLQAAGDALGLSRVQLLLWVVLPAERRALLSALLLSSGRAVGDTLIALMVSGNAIWLPANPTEPLRTLTAHIAITLAADTQSQAYAAIYAASLLLLAYVALVHFLTASLSDESAHRH</sequence>
<keyword evidence="5" id="KW-0592">Phosphate transport</keyword>
<comment type="caution">
    <text evidence="11">The sequence shown here is derived from an EMBL/GenBank/DDBJ whole genome shotgun (WGS) entry which is preliminary data.</text>
</comment>
<evidence type="ECO:0000256" key="1">
    <source>
        <dbReference type="ARBA" id="ARBA00004651"/>
    </source>
</evidence>
<evidence type="ECO:0000313" key="11">
    <source>
        <dbReference type="EMBL" id="MXR35384.1"/>
    </source>
</evidence>
<accession>A0A845BJE1</accession>
<dbReference type="Gene3D" id="1.10.3720.10">
    <property type="entry name" value="MetI-like"/>
    <property type="match status" value="1"/>
</dbReference>
<dbReference type="AlphaFoldDB" id="A0A845BJE1"/>
<dbReference type="PANTHER" id="PTHR30425">
    <property type="entry name" value="PHOSPHATE TRANSPORT SYSTEM PERMEASE PROTEIN PST"/>
    <property type="match status" value="1"/>
</dbReference>
<dbReference type="InterPro" id="IPR035906">
    <property type="entry name" value="MetI-like_sf"/>
</dbReference>
<dbReference type="GO" id="GO:0055085">
    <property type="term" value="P:transmembrane transport"/>
    <property type="evidence" value="ECO:0007669"/>
    <property type="project" value="InterPro"/>
</dbReference>
<dbReference type="PROSITE" id="PS50928">
    <property type="entry name" value="ABC_TM1"/>
    <property type="match status" value="1"/>
</dbReference>
<dbReference type="PANTHER" id="PTHR30425:SF1">
    <property type="entry name" value="PHOSPHATE TRANSPORT SYSTEM PERMEASE PROTEIN PSTC"/>
    <property type="match status" value="1"/>
</dbReference>
<evidence type="ECO:0000256" key="2">
    <source>
        <dbReference type="ARBA" id="ARBA00007069"/>
    </source>
</evidence>
<feature type="transmembrane region" description="Helical" evidence="9">
    <location>
        <begin position="136"/>
        <end position="158"/>
    </location>
</feature>
<proteinExistence type="inferred from homology"/>
<evidence type="ECO:0000259" key="10">
    <source>
        <dbReference type="PROSITE" id="PS50928"/>
    </source>
</evidence>
<dbReference type="EMBL" id="WSSB01000001">
    <property type="protein sequence ID" value="MXR35384.1"/>
    <property type="molecule type" value="Genomic_DNA"/>
</dbReference>
<evidence type="ECO:0000256" key="3">
    <source>
        <dbReference type="ARBA" id="ARBA00022448"/>
    </source>
</evidence>
<keyword evidence="3 9" id="KW-0813">Transport</keyword>
<dbReference type="RefSeq" id="WP_124734640.1">
    <property type="nucleotide sequence ID" value="NZ_WSSB01000001.1"/>
</dbReference>
<dbReference type="CDD" id="cd06261">
    <property type="entry name" value="TM_PBP2"/>
    <property type="match status" value="1"/>
</dbReference>
<dbReference type="Pfam" id="PF00528">
    <property type="entry name" value="BPD_transp_1"/>
    <property type="match status" value="1"/>
</dbReference>
<keyword evidence="6 9" id="KW-0812">Transmembrane</keyword>
<comment type="subcellular location">
    <subcellularLocation>
        <location evidence="1 9">Cell membrane</location>
        <topology evidence="1 9">Multi-pass membrane protein</topology>
    </subcellularLocation>
</comment>
<evidence type="ECO:0000256" key="4">
    <source>
        <dbReference type="ARBA" id="ARBA00022475"/>
    </source>
</evidence>
<dbReference type="PROSITE" id="PS51257">
    <property type="entry name" value="PROKAR_LIPOPROTEIN"/>
    <property type="match status" value="1"/>
</dbReference>
<evidence type="ECO:0000256" key="5">
    <source>
        <dbReference type="ARBA" id="ARBA00022592"/>
    </source>
</evidence>
<keyword evidence="8 9" id="KW-0472">Membrane</keyword>
<evidence type="ECO:0000256" key="9">
    <source>
        <dbReference type="RuleBase" id="RU363032"/>
    </source>
</evidence>
<dbReference type="SUPFAM" id="SSF161098">
    <property type="entry name" value="MetI-like"/>
    <property type="match status" value="1"/>
</dbReference>